<dbReference type="AlphaFoldDB" id="A0A014QWH9"/>
<name>A0A014QWH9_9HYPO</name>
<dbReference type="Proteomes" id="UP000030151">
    <property type="component" value="Unassembled WGS sequence"/>
</dbReference>
<sequence length="77" mass="8465">MALGYVGFGATAVIFPISFPPFRTWLLFCNTRQAATSIKDCFALTLARIDTAQSRLNIDMEPFAYIRGPSMAAARMA</sequence>
<comment type="caution">
    <text evidence="1">The sequence shown here is derived from an EMBL/GenBank/DDBJ whole genome shotgun (WGS) entry which is preliminary data.</text>
</comment>
<dbReference type="HOGENOM" id="CLU_2638589_0_0_1"/>
<gene>
    <name evidence="1" type="ORF">X797_008282</name>
</gene>
<proteinExistence type="predicted"/>
<protein>
    <submittedName>
        <fullName evidence="1">Uncharacterized protein</fullName>
    </submittedName>
</protein>
<dbReference type="EMBL" id="JELW01000025">
    <property type="protein sequence ID" value="EXU98568.1"/>
    <property type="molecule type" value="Genomic_DNA"/>
</dbReference>
<organism evidence="1 2">
    <name type="scientific">Metarhizium robertsii</name>
    <dbReference type="NCBI Taxonomy" id="568076"/>
    <lineage>
        <taxon>Eukaryota</taxon>
        <taxon>Fungi</taxon>
        <taxon>Dikarya</taxon>
        <taxon>Ascomycota</taxon>
        <taxon>Pezizomycotina</taxon>
        <taxon>Sordariomycetes</taxon>
        <taxon>Hypocreomycetidae</taxon>
        <taxon>Hypocreales</taxon>
        <taxon>Clavicipitaceae</taxon>
        <taxon>Metarhizium</taxon>
    </lineage>
</organism>
<evidence type="ECO:0000313" key="1">
    <source>
        <dbReference type="EMBL" id="EXU98568.1"/>
    </source>
</evidence>
<reference evidence="1 2" key="1">
    <citation type="submission" date="2014-02" db="EMBL/GenBank/DDBJ databases">
        <title>The genome sequence of the entomopathogenic fungus Metarhizium robertsii ARSEF 2575.</title>
        <authorList>
            <person name="Giuliano Garisto Donzelli B."/>
            <person name="Roe B.A."/>
            <person name="Macmil S.L."/>
            <person name="Krasnoff S.B."/>
            <person name="Gibson D.M."/>
        </authorList>
    </citation>
    <scope>NUCLEOTIDE SEQUENCE [LARGE SCALE GENOMIC DNA]</scope>
    <source>
        <strain evidence="1 2">ARSEF 2575</strain>
    </source>
</reference>
<evidence type="ECO:0000313" key="2">
    <source>
        <dbReference type="Proteomes" id="UP000030151"/>
    </source>
</evidence>
<accession>A0A014QWH9</accession>